<dbReference type="AlphaFoldDB" id="A0A1H7L0A3"/>
<reference evidence="2" key="1">
    <citation type="submission" date="2016-10" db="EMBL/GenBank/DDBJ databases">
        <authorList>
            <person name="Varghese N."/>
            <person name="Submissions S."/>
        </authorList>
    </citation>
    <scope>NUCLEOTIDE SEQUENCE [LARGE SCALE GENOMIC DNA]</scope>
    <source>
        <strain evidence="2">CGMCC 1.9127</strain>
    </source>
</reference>
<evidence type="ECO:0000313" key="2">
    <source>
        <dbReference type="Proteomes" id="UP000199297"/>
    </source>
</evidence>
<dbReference type="Proteomes" id="UP000199297">
    <property type="component" value="Unassembled WGS sequence"/>
</dbReference>
<name>A0A1H7L0A3_9GAMM</name>
<sequence length="85" mass="9772">MTEKEKQELAKQLEADLLKLYDSPILNLEQLKRALNYRSVAAVKQAINRNTFPVPTLVMPNRRNRFALAKDVAAFLAKQAFNKKE</sequence>
<evidence type="ECO:0000313" key="1">
    <source>
        <dbReference type="EMBL" id="SEK92461.1"/>
    </source>
</evidence>
<evidence type="ECO:0008006" key="3">
    <source>
        <dbReference type="Google" id="ProtNLM"/>
    </source>
</evidence>
<accession>A0A1H7L0A3</accession>
<proteinExistence type="predicted"/>
<protein>
    <recommendedName>
        <fullName evidence="3">Pyocin activator protein PrtN</fullName>
    </recommendedName>
</protein>
<dbReference type="RefSeq" id="WP_198951671.1">
    <property type="nucleotide sequence ID" value="NZ_FOBI01000004.1"/>
</dbReference>
<dbReference type="STRING" id="641665.GCA_002104455_03000"/>
<gene>
    <name evidence="1" type="ORF">SAMN05216262_1047</name>
</gene>
<dbReference type="EMBL" id="FOBI01000004">
    <property type="protein sequence ID" value="SEK92461.1"/>
    <property type="molecule type" value="Genomic_DNA"/>
</dbReference>
<keyword evidence="2" id="KW-1185">Reference proteome</keyword>
<organism evidence="1 2">
    <name type="scientific">Colwellia chukchiensis</name>
    <dbReference type="NCBI Taxonomy" id="641665"/>
    <lineage>
        <taxon>Bacteria</taxon>
        <taxon>Pseudomonadati</taxon>
        <taxon>Pseudomonadota</taxon>
        <taxon>Gammaproteobacteria</taxon>
        <taxon>Alteromonadales</taxon>
        <taxon>Colwelliaceae</taxon>
        <taxon>Colwellia</taxon>
    </lineage>
</organism>